<feature type="compositionally biased region" description="Polar residues" evidence="6">
    <location>
        <begin position="654"/>
        <end position="678"/>
    </location>
</feature>
<dbReference type="InterPro" id="IPR036570">
    <property type="entry name" value="HORMA_dom_sf"/>
</dbReference>
<dbReference type="PROSITE" id="PS50815">
    <property type="entry name" value="HORMA"/>
    <property type="match status" value="1"/>
</dbReference>
<comment type="caution">
    <text evidence="8">The sequence shown here is derived from an EMBL/GenBank/DDBJ whole genome shotgun (WGS) entry which is preliminary data.</text>
</comment>
<feature type="domain" description="HORMA" evidence="7">
    <location>
        <begin position="1"/>
        <end position="200"/>
    </location>
</feature>
<sequence length="685" mass="76762">MRRKYENRPDHWSYDDWVAGKKGHESPSERAGSAVSLLERGTDESVDRLLDWLEKGVFDALKKRYLDSFQLHIVENESRPFEVMETYDFKIQYIEPTGAALVAIRMPDKKPASIWNVRLGVTQVIQNLTSLCQTFAELPRQRSLKMQLTYNDTCPSDYEPPGFKAGASDTITFPNGEGWARKTHPVGEMKTGYHGLTLRVNHLEQSDPSAEGSEIPANLPYTDMRSILEDADRESLDQNAEKYTSADRVDRPNTMPDVSKEALKSGSLGKSPKGGPRAQTSGYISEFADESAGPPTNLSKVDSTQTQNETRMGSSSTIEHEYPDISDRDYLRNALEDTPMDDSYPDTQPIGPSIQEHGLQTTSAKQEVVLQLSEEKLSAIMRAKERGELSSLVKRRRSGLDLEGLGSADIINCECDWSGEDPEQMLQCRLCENWQHSYCYGYLGRSDNRIPKKRFCYSCLKAGEDPKMFSVLQELALKRCGIRYIERFGFVDVPKFAQGIGIDRQTASRLSGYLRERQYLIPVSGQKDQLKATHRIVESGPAYDTMMTECFEPFKHIEHLYVPHNTASSVSAVESIQATRSVSEKTKTLAKGARPSQTSVKTHALRKGKQQATTTAPEQVAPSITHTPRRKRRTQEDWIEEVGRRVTPKRACKTSVSNGFVSASYSYPTSPGGTSASANDDEMEL</sequence>
<dbReference type="Pfam" id="PF20826">
    <property type="entry name" value="PHD_5"/>
    <property type="match status" value="1"/>
</dbReference>
<dbReference type="EMBL" id="JBBPHU010000006">
    <property type="protein sequence ID" value="KAK7516563.1"/>
    <property type="molecule type" value="Genomic_DNA"/>
</dbReference>
<protein>
    <submittedName>
        <fullName evidence="8">HORMA domain-containing protein</fullName>
    </submittedName>
</protein>
<dbReference type="SUPFAM" id="SSF57903">
    <property type="entry name" value="FYVE/PHD zinc finger"/>
    <property type="match status" value="1"/>
</dbReference>
<keyword evidence="3" id="KW-0158">Chromosome</keyword>
<dbReference type="Pfam" id="PF02301">
    <property type="entry name" value="HORMA"/>
    <property type="match status" value="1"/>
</dbReference>
<dbReference type="InterPro" id="IPR003511">
    <property type="entry name" value="HORMA_dom"/>
</dbReference>
<feature type="compositionally biased region" description="Polar residues" evidence="6">
    <location>
        <begin position="294"/>
        <end position="317"/>
    </location>
</feature>
<evidence type="ECO:0000256" key="5">
    <source>
        <dbReference type="ARBA" id="ARBA00023254"/>
    </source>
</evidence>
<evidence type="ECO:0000313" key="9">
    <source>
        <dbReference type="Proteomes" id="UP001363622"/>
    </source>
</evidence>
<keyword evidence="4" id="KW-0539">Nucleus</keyword>
<evidence type="ECO:0000256" key="3">
    <source>
        <dbReference type="ARBA" id="ARBA00022454"/>
    </source>
</evidence>
<comment type="subcellular location">
    <subcellularLocation>
        <location evidence="2">Chromosome</location>
    </subcellularLocation>
    <subcellularLocation>
        <location evidence="1">Nucleus</location>
    </subcellularLocation>
</comment>
<name>A0ABR1KM40_9PEZI</name>
<gene>
    <name evidence="8" type="ORF">IWZ03DRAFT_441123</name>
</gene>
<feature type="region of interest" description="Disordered" evidence="6">
    <location>
        <begin position="584"/>
        <end position="685"/>
    </location>
</feature>
<dbReference type="InterPro" id="IPR051294">
    <property type="entry name" value="HORMA_MeioticProgression"/>
</dbReference>
<dbReference type="PANTHER" id="PTHR48225">
    <property type="entry name" value="HORMA DOMAIN-CONTAINING PROTEIN 1"/>
    <property type="match status" value="1"/>
</dbReference>
<organism evidence="8 9">
    <name type="scientific">Phyllosticta citriasiana</name>
    <dbReference type="NCBI Taxonomy" id="595635"/>
    <lineage>
        <taxon>Eukaryota</taxon>
        <taxon>Fungi</taxon>
        <taxon>Dikarya</taxon>
        <taxon>Ascomycota</taxon>
        <taxon>Pezizomycotina</taxon>
        <taxon>Dothideomycetes</taxon>
        <taxon>Dothideomycetes incertae sedis</taxon>
        <taxon>Botryosphaeriales</taxon>
        <taxon>Phyllostictaceae</taxon>
        <taxon>Phyllosticta</taxon>
    </lineage>
</organism>
<feature type="compositionally biased region" description="Polar residues" evidence="6">
    <location>
        <begin position="610"/>
        <end position="626"/>
    </location>
</feature>
<dbReference type="Gene3D" id="3.30.40.10">
    <property type="entry name" value="Zinc/RING finger domain, C3HC4 (zinc finger)"/>
    <property type="match status" value="1"/>
</dbReference>
<accession>A0ABR1KM40</accession>
<dbReference type="InterPro" id="IPR011011">
    <property type="entry name" value="Znf_FYVE_PHD"/>
</dbReference>
<dbReference type="SUPFAM" id="SSF56019">
    <property type="entry name" value="The spindle assembly checkpoint protein mad2"/>
    <property type="match status" value="1"/>
</dbReference>
<evidence type="ECO:0000259" key="7">
    <source>
        <dbReference type="PROSITE" id="PS50815"/>
    </source>
</evidence>
<dbReference type="InterPro" id="IPR013083">
    <property type="entry name" value="Znf_RING/FYVE/PHD"/>
</dbReference>
<feature type="compositionally biased region" description="Low complexity" evidence="6">
    <location>
        <begin position="264"/>
        <end position="276"/>
    </location>
</feature>
<evidence type="ECO:0000256" key="6">
    <source>
        <dbReference type="SAM" id="MobiDB-lite"/>
    </source>
</evidence>
<proteinExistence type="predicted"/>
<evidence type="ECO:0000256" key="4">
    <source>
        <dbReference type="ARBA" id="ARBA00023242"/>
    </source>
</evidence>
<dbReference type="PANTHER" id="PTHR48225:SF7">
    <property type="entry name" value="MEIOSIS-SPECIFIC PROTEIN HOP1"/>
    <property type="match status" value="1"/>
</dbReference>
<reference evidence="8 9" key="1">
    <citation type="submission" date="2024-04" db="EMBL/GenBank/DDBJ databases">
        <title>Phyllosticta paracitricarpa is synonymous to the EU quarantine fungus P. citricarpa based on phylogenomic analyses.</title>
        <authorList>
            <consortium name="Lawrence Berkeley National Laboratory"/>
            <person name="Van Ingen-Buijs V.A."/>
            <person name="Van Westerhoven A.C."/>
            <person name="Haridas S."/>
            <person name="Skiadas P."/>
            <person name="Martin F."/>
            <person name="Groenewald J.Z."/>
            <person name="Crous P.W."/>
            <person name="Seidl M.F."/>
        </authorList>
    </citation>
    <scope>NUCLEOTIDE SEQUENCE [LARGE SCALE GENOMIC DNA]</scope>
    <source>
        <strain evidence="8 9">CBS 123371</strain>
    </source>
</reference>
<keyword evidence="9" id="KW-1185">Reference proteome</keyword>
<feature type="region of interest" description="Disordered" evidence="6">
    <location>
        <begin position="232"/>
        <end position="318"/>
    </location>
</feature>
<dbReference type="Proteomes" id="UP001363622">
    <property type="component" value="Unassembled WGS sequence"/>
</dbReference>
<evidence type="ECO:0000256" key="1">
    <source>
        <dbReference type="ARBA" id="ARBA00004123"/>
    </source>
</evidence>
<feature type="compositionally biased region" description="Basic and acidic residues" evidence="6">
    <location>
        <begin position="232"/>
        <end position="251"/>
    </location>
</feature>
<keyword evidence="5" id="KW-0469">Meiosis</keyword>
<evidence type="ECO:0000313" key="8">
    <source>
        <dbReference type="EMBL" id="KAK7516563.1"/>
    </source>
</evidence>
<dbReference type="Gene3D" id="3.30.900.10">
    <property type="entry name" value="HORMA domain"/>
    <property type="match status" value="1"/>
</dbReference>
<evidence type="ECO:0000256" key="2">
    <source>
        <dbReference type="ARBA" id="ARBA00004286"/>
    </source>
</evidence>